<feature type="compositionally biased region" description="Basic and acidic residues" evidence="1">
    <location>
        <begin position="14"/>
        <end position="27"/>
    </location>
</feature>
<feature type="region of interest" description="Disordered" evidence="1">
    <location>
        <begin position="224"/>
        <end position="259"/>
    </location>
</feature>
<proteinExistence type="predicted"/>
<organism evidence="2 3">
    <name type="scientific">Geranomyces variabilis</name>
    <dbReference type="NCBI Taxonomy" id="109894"/>
    <lineage>
        <taxon>Eukaryota</taxon>
        <taxon>Fungi</taxon>
        <taxon>Fungi incertae sedis</taxon>
        <taxon>Chytridiomycota</taxon>
        <taxon>Chytridiomycota incertae sedis</taxon>
        <taxon>Chytridiomycetes</taxon>
        <taxon>Spizellomycetales</taxon>
        <taxon>Powellomycetaceae</taxon>
        <taxon>Geranomyces</taxon>
    </lineage>
</organism>
<sequence length="500" mass="53346">MHHGRVHRSGLRYSPDDQRSHQQHDAADISQPAPSLPLARSSLPETAHIPTTDLPPPNPFLRPSTPTFNVHRGRQRNPHFDDDDDDELDSENGTGNNSEFDDEASISSGSEVMMTPLPSRRRAAGALRRTGSIHSLAARYARRHSHSEPATEDAMAVDALKGMQTPRRDSVSRRLSLAPKSVLRTCAALQDESNPLEREISHERVLNLNSSALSLFQIDDQMATSPADGTPPPSFGSVQRTMSVSMPEEPGSRPGTPEDTATAIPVRAVAIPNSALKDPATYVSHTSKLNPENSNLFKNHQQDSMMVSSPMLSPIHPSLMMSPVLDRKNKRKLSGDTDRFDPYKRHHRIPASPTAGNGSGGGGSGNSSTASPKSYFSMPGTTTPTGVMRTGGTPPPLSLPIPSLVFQRQRSPSMTSSSTSTGFYSNGAGLGGGGLDRDDLGVASGASSMMTGIAYGSPQIGAMMMDGVTGSGTPRSLGQRLNLGGAQEVFTKMSLGERRT</sequence>
<feature type="compositionally biased region" description="Basic and acidic residues" evidence="1">
    <location>
        <begin position="333"/>
        <end position="343"/>
    </location>
</feature>
<evidence type="ECO:0000313" key="2">
    <source>
        <dbReference type="EMBL" id="KAJ3175009.1"/>
    </source>
</evidence>
<reference evidence="2" key="1">
    <citation type="submission" date="2020-05" db="EMBL/GenBank/DDBJ databases">
        <title>Phylogenomic resolution of chytrid fungi.</title>
        <authorList>
            <person name="Stajich J.E."/>
            <person name="Amses K."/>
            <person name="Simmons R."/>
            <person name="Seto K."/>
            <person name="Myers J."/>
            <person name="Bonds A."/>
            <person name="Quandt C.A."/>
            <person name="Barry K."/>
            <person name="Liu P."/>
            <person name="Grigoriev I."/>
            <person name="Longcore J.E."/>
            <person name="James T.Y."/>
        </authorList>
    </citation>
    <scope>NUCLEOTIDE SEQUENCE</scope>
    <source>
        <strain evidence="2">JEL0379</strain>
    </source>
</reference>
<feature type="compositionally biased region" description="Basic residues" evidence="1">
    <location>
        <begin position="1"/>
        <end position="10"/>
    </location>
</feature>
<dbReference type="EMBL" id="JADGJQ010000057">
    <property type="protein sequence ID" value="KAJ3175009.1"/>
    <property type="molecule type" value="Genomic_DNA"/>
</dbReference>
<dbReference type="Proteomes" id="UP001212152">
    <property type="component" value="Unassembled WGS sequence"/>
</dbReference>
<feature type="region of interest" description="Disordered" evidence="1">
    <location>
        <begin position="329"/>
        <end position="393"/>
    </location>
</feature>
<feature type="compositionally biased region" description="Acidic residues" evidence="1">
    <location>
        <begin position="81"/>
        <end position="90"/>
    </location>
</feature>
<protein>
    <submittedName>
        <fullName evidence="2">Uncharacterized protein</fullName>
    </submittedName>
</protein>
<keyword evidence="3" id="KW-1185">Reference proteome</keyword>
<comment type="caution">
    <text evidence="2">The sequence shown here is derived from an EMBL/GenBank/DDBJ whole genome shotgun (WGS) entry which is preliminary data.</text>
</comment>
<dbReference type="AlphaFoldDB" id="A0AAD5XQG2"/>
<gene>
    <name evidence="2" type="ORF">HDU87_006543</name>
</gene>
<name>A0AAD5XQG2_9FUNG</name>
<feature type="region of interest" description="Disordered" evidence="1">
    <location>
        <begin position="1"/>
        <end position="116"/>
    </location>
</feature>
<evidence type="ECO:0000256" key="1">
    <source>
        <dbReference type="SAM" id="MobiDB-lite"/>
    </source>
</evidence>
<accession>A0AAD5XQG2</accession>
<evidence type="ECO:0000313" key="3">
    <source>
        <dbReference type="Proteomes" id="UP001212152"/>
    </source>
</evidence>